<gene>
    <name evidence="1" type="ORF">PPL_01292</name>
</gene>
<dbReference type="RefSeq" id="XP_020438162.1">
    <property type="nucleotide sequence ID" value="XM_020572304.1"/>
</dbReference>
<sequence>MNDYYFCVVIDLLLLSSILSSVSVNVRTKRTLNLVPLEIPTQQI</sequence>
<dbReference type="EMBL" id="ADBJ01000004">
    <property type="protein sequence ID" value="EFA86056.1"/>
    <property type="molecule type" value="Genomic_DNA"/>
</dbReference>
<proteinExistence type="predicted"/>
<dbReference type="InParanoid" id="D3AYM9"/>
<dbReference type="AlphaFoldDB" id="D3AYM9"/>
<dbReference type="GeneID" id="31356822"/>
<dbReference type="Proteomes" id="UP000001396">
    <property type="component" value="Unassembled WGS sequence"/>
</dbReference>
<keyword evidence="2" id="KW-1185">Reference proteome</keyword>
<name>D3AYM9_HETP5</name>
<protein>
    <submittedName>
        <fullName evidence="1">Uncharacterized protein</fullName>
    </submittedName>
</protein>
<evidence type="ECO:0000313" key="2">
    <source>
        <dbReference type="Proteomes" id="UP000001396"/>
    </source>
</evidence>
<organism evidence="1 2">
    <name type="scientific">Heterostelium pallidum (strain ATCC 26659 / Pp 5 / PN500)</name>
    <name type="common">Cellular slime mold</name>
    <name type="synonym">Polysphondylium pallidum</name>
    <dbReference type="NCBI Taxonomy" id="670386"/>
    <lineage>
        <taxon>Eukaryota</taxon>
        <taxon>Amoebozoa</taxon>
        <taxon>Evosea</taxon>
        <taxon>Eumycetozoa</taxon>
        <taxon>Dictyostelia</taxon>
        <taxon>Acytosteliales</taxon>
        <taxon>Acytosteliaceae</taxon>
        <taxon>Heterostelium</taxon>
    </lineage>
</organism>
<evidence type="ECO:0000313" key="1">
    <source>
        <dbReference type="EMBL" id="EFA86056.1"/>
    </source>
</evidence>
<reference evidence="1 2" key="1">
    <citation type="journal article" date="2011" name="Genome Res.">
        <title>Phylogeny-wide analysis of social amoeba genomes highlights ancient origins for complex intercellular communication.</title>
        <authorList>
            <person name="Heidel A.J."/>
            <person name="Lawal H.M."/>
            <person name="Felder M."/>
            <person name="Schilde C."/>
            <person name="Helps N.R."/>
            <person name="Tunggal B."/>
            <person name="Rivero F."/>
            <person name="John U."/>
            <person name="Schleicher M."/>
            <person name="Eichinger L."/>
            <person name="Platzer M."/>
            <person name="Noegel A.A."/>
            <person name="Schaap P."/>
            <person name="Gloeckner G."/>
        </authorList>
    </citation>
    <scope>NUCLEOTIDE SEQUENCE [LARGE SCALE GENOMIC DNA]</scope>
    <source>
        <strain evidence="2">ATCC 26659 / Pp 5 / PN500</strain>
    </source>
</reference>
<comment type="caution">
    <text evidence="1">The sequence shown here is derived from an EMBL/GenBank/DDBJ whole genome shotgun (WGS) entry which is preliminary data.</text>
</comment>
<accession>D3AYM9</accession>